<dbReference type="GO" id="GO:0009279">
    <property type="term" value="C:cell outer membrane"/>
    <property type="evidence" value="ECO:0007669"/>
    <property type="project" value="UniProtKB-SubCell"/>
</dbReference>
<name>A0A7Z2NXP4_9SPHN</name>
<evidence type="ECO:0000256" key="1">
    <source>
        <dbReference type="ARBA" id="ARBA00004459"/>
    </source>
</evidence>
<dbReference type="KEGG" id="schy:GVO57_01010"/>
<feature type="domain" description="Glycine zipper 2TM" evidence="6">
    <location>
        <begin position="68"/>
        <end position="108"/>
    </location>
</feature>
<comment type="subcellular location">
    <subcellularLocation>
        <location evidence="1">Cell outer membrane</location>
        <topology evidence="1">Lipid-anchor</topology>
    </subcellularLocation>
</comment>
<reference evidence="7 8" key="1">
    <citation type="submission" date="2020-01" db="EMBL/GenBank/DDBJ databases">
        <title>Sphingomonas sp. C33 whole genome sequece.</title>
        <authorList>
            <person name="Park C."/>
        </authorList>
    </citation>
    <scope>NUCLEOTIDE SEQUENCE [LARGE SCALE GENOMIC DNA]</scope>
    <source>
        <strain evidence="7 8">C33</strain>
    </source>
</reference>
<evidence type="ECO:0000313" key="8">
    <source>
        <dbReference type="Proteomes" id="UP000464468"/>
    </source>
</evidence>
<organism evidence="7 8">
    <name type="scientific">Sphingomonas changnyeongensis</name>
    <dbReference type="NCBI Taxonomy" id="2698679"/>
    <lineage>
        <taxon>Bacteria</taxon>
        <taxon>Pseudomonadati</taxon>
        <taxon>Pseudomonadota</taxon>
        <taxon>Alphaproteobacteria</taxon>
        <taxon>Sphingomonadales</taxon>
        <taxon>Sphingomonadaceae</taxon>
        <taxon>Sphingomonas</taxon>
    </lineage>
</organism>
<dbReference type="InterPro" id="IPR008816">
    <property type="entry name" value="Gly_zipper_2TM_dom"/>
</dbReference>
<dbReference type="AlphaFoldDB" id="A0A7Z2NXP4"/>
<evidence type="ECO:0000256" key="5">
    <source>
        <dbReference type="SAM" id="Coils"/>
    </source>
</evidence>
<protein>
    <recommendedName>
        <fullName evidence="3">17 kDa surface antigen</fullName>
    </recommendedName>
</protein>
<evidence type="ECO:0000259" key="6">
    <source>
        <dbReference type="Pfam" id="PF05433"/>
    </source>
</evidence>
<dbReference type="EMBL" id="CP047895">
    <property type="protein sequence ID" value="QHL91716.1"/>
    <property type="molecule type" value="Genomic_DNA"/>
</dbReference>
<accession>A0A7Z2NXP4</accession>
<sequence length="116" mass="12529">MDEAQRRWDDAQARFERERDALERERLAYDQARARFDRNRARSAAYDGPTWAGPNGEVHCRRSDGTTGTIIGGVAGALLGRAIDGGRRSAVGTILGGGAGALAGRSIERGRDAQCR</sequence>
<evidence type="ECO:0000256" key="2">
    <source>
        <dbReference type="ARBA" id="ARBA00008681"/>
    </source>
</evidence>
<comment type="similarity">
    <text evidence="2">Belongs to the rickettsiale 17 kDa surface antigen family.</text>
</comment>
<gene>
    <name evidence="7" type="ORF">GVO57_01010</name>
</gene>
<dbReference type="Proteomes" id="UP000464468">
    <property type="component" value="Chromosome"/>
</dbReference>
<feature type="coiled-coil region" evidence="5">
    <location>
        <begin position="1"/>
        <end position="35"/>
    </location>
</feature>
<dbReference type="Pfam" id="PF05433">
    <property type="entry name" value="Rick_17kDa_Anti"/>
    <property type="match status" value="1"/>
</dbReference>
<keyword evidence="8" id="KW-1185">Reference proteome</keyword>
<evidence type="ECO:0000313" key="7">
    <source>
        <dbReference type="EMBL" id="QHL91716.1"/>
    </source>
</evidence>
<evidence type="ECO:0000256" key="4">
    <source>
        <dbReference type="ARBA" id="ARBA00023288"/>
    </source>
</evidence>
<keyword evidence="5" id="KW-0175">Coiled coil</keyword>
<proteinExistence type="inferred from homology"/>
<keyword evidence="4" id="KW-0449">Lipoprotein</keyword>
<evidence type="ECO:0000256" key="3">
    <source>
        <dbReference type="ARBA" id="ARBA00015281"/>
    </source>
</evidence>